<dbReference type="GO" id="GO:0016020">
    <property type="term" value="C:membrane"/>
    <property type="evidence" value="ECO:0007669"/>
    <property type="project" value="InterPro"/>
</dbReference>
<keyword evidence="4" id="KW-1133">Transmembrane helix</keyword>
<dbReference type="PANTHER" id="PTHR32089">
    <property type="entry name" value="METHYL-ACCEPTING CHEMOTAXIS PROTEIN MCPB"/>
    <property type="match status" value="1"/>
</dbReference>
<dbReference type="PROSITE" id="PS50111">
    <property type="entry name" value="CHEMOTAXIS_TRANSDUC_2"/>
    <property type="match status" value="1"/>
</dbReference>
<keyword evidence="3" id="KW-0175">Coiled coil</keyword>
<comment type="caution">
    <text evidence="6">The sequence shown here is derived from an EMBL/GenBank/DDBJ whole genome shotgun (WGS) entry which is preliminary data.</text>
</comment>
<evidence type="ECO:0000313" key="6">
    <source>
        <dbReference type="EMBL" id="MBK8524455.1"/>
    </source>
</evidence>
<evidence type="ECO:0000256" key="2">
    <source>
        <dbReference type="PROSITE-ProRule" id="PRU00284"/>
    </source>
</evidence>
<feature type="transmembrane region" description="Helical" evidence="4">
    <location>
        <begin position="7"/>
        <end position="26"/>
    </location>
</feature>
<accession>A0A9D7K125</accession>
<dbReference type="AlphaFoldDB" id="A0A9D7K125"/>
<protein>
    <submittedName>
        <fullName evidence="6">Chemotaxis protein</fullName>
    </submittedName>
</protein>
<dbReference type="Pfam" id="PF00015">
    <property type="entry name" value="MCPsignal"/>
    <property type="match status" value="1"/>
</dbReference>
<dbReference type="PANTHER" id="PTHR32089:SF112">
    <property type="entry name" value="LYSOZYME-LIKE PROTEIN-RELATED"/>
    <property type="match status" value="1"/>
</dbReference>
<evidence type="ECO:0000259" key="5">
    <source>
        <dbReference type="PROSITE" id="PS50111"/>
    </source>
</evidence>
<keyword evidence="4" id="KW-0472">Membrane</keyword>
<dbReference type="InterPro" id="IPR004089">
    <property type="entry name" value="MCPsignal_dom"/>
</dbReference>
<organism evidence="6 7">
    <name type="scientific">Candidatus Proximibacter danicus</name>
    <dbReference type="NCBI Taxonomy" id="2954365"/>
    <lineage>
        <taxon>Bacteria</taxon>
        <taxon>Pseudomonadati</taxon>
        <taxon>Pseudomonadota</taxon>
        <taxon>Betaproteobacteria</taxon>
        <taxon>Candidatus Proximibacter</taxon>
    </lineage>
</organism>
<sequence length="260" mass="28243">MGGGTELTSYLIFSGAFAGLAAWVAANLRAKAVSKREIEQQERRHADALQYAQRNTETASAALTGAALARRAAEAEAEALRRERDELLAQIETLQAESSRLSASACEREELNRADEALRADLLAQLARLAAEAASLRSVAVTFEHWHEEMDSLLVQNREMHQQNQEFSSIVKHVVIVALNAAIEAARAGEAGRGFAVVADEVRKLAARSETLSIEYSRSLHKNDLTTTATFQEIQADGKMIVAAISSVEAMIAQLKARVS</sequence>
<dbReference type="EMBL" id="JADJUC010000010">
    <property type="protein sequence ID" value="MBK8524455.1"/>
    <property type="molecule type" value="Genomic_DNA"/>
</dbReference>
<evidence type="ECO:0000256" key="1">
    <source>
        <dbReference type="ARBA" id="ARBA00023224"/>
    </source>
</evidence>
<name>A0A9D7K125_9PROT</name>
<proteinExistence type="predicted"/>
<dbReference type="SUPFAM" id="SSF58104">
    <property type="entry name" value="Methyl-accepting chemotaxis protein (MCP) signaling domain"/>
    <property type="match status" value="1"/>
</dbReference>
<keyword evidence="4" id="KW-0812">Transmembrane</keyword>
<evidence type="ECO:0000256" key="3">
    <source>
        <dbReference type="SAM" id="Coils"/>
    </source>
</evidence>
<gene>
    <name evidence="6" type="ORF">IPL58_10305</name>
</gene>
<dbReference type="GO" id="GO:0007165">
    <property type="term" value="P:signal transduction"/>
    <property type="evidence" value="ECO:0007669"/>
    <property type="project" value="UniProtKB-KW"/>
</dbReference>
<evidence type="ECO:0000313" key="7">
    <source>
        <dbReference type="Proteomes" id="UP000886689"/>
    </source>
</evidence>
<dbReference type="Proteomes" id="UP000886689">
    <property type="component" value="Unassembled WGS sequence"/>
</dbReference>
<feature type="domain" description="Methyl-accepting transducer" evidence="5">
    <location>
        <begin position="55"/>
        <end position="260"/>
    </location>
</feature>
<feature type="coiled-coil region" evidence="3">
    <location>
        <begin position="63"/>
        <end position="139"/>
    </location>
</feature>
<dbReference type="Gene3D" id="1.10.287.950">
    <property type="entry name" value="Methyl-accepting chemotaxis protein"/>
    <property type="match status" value="1"/>
</dbReference>
<keyword evidence="1 2" id="KW-0807">Transducer</keyword>
<evidence type="ECO:0000256" key="4">
    <source>
        <dbReference type="SAM" id="Phobius"/>
    </source>
</evidence>
<reference evidence="6" key="1">
    <citation type="submission" date="2020-10" db="EMBL/GenBank/DDBJ databases">
        <title>Connecting structure to function with the recovery of over 1000 high-quality activated sludge metagenome-assembled genomes encoding full-length rRNA genes using long-read sequencing.</title>
        <authorList>
            <person name="Singleton C.M."/>
            <person name="Petriglieri F."/>
            <person name="Kristensen J.M."/>
            <person name="Kirkegaard R.H."/>
            <person name="Michaelsen T.Y."/>
            <person name="Andersen M.H."/>
            <person name="Karst S.M."/>
            <person name="Dueholm M.S."/>
            <person name="Nielsen P.H."/>
            <person name="Albertsen M."/>
        </authorList>
    </citation>
    <scope>NUCLEOTIDE SEQUENCE</scope>
    <source>
        <strain evidence="6">Hirt_18-Q3-R61-65_BATAC.395</strain>
    </source>
</reference>